<evidence type="ECO:0000313" key="2">
    <source>
        <dbReference type="EMBL" id="MPC88113.1"/>
    </source>
</evidence>
<dbReference type="Proteomes" id="UP000324222">
    <property type="component" value="Unassembled WGS sequence"/>
</dbReference>
<accession>A0A5B7J0S7</accession>
<dbReference type="EMBL" id="VSRR010076700">
    <property type="protein sequence ID" value="MPC88113.1"/>
    <property type="molecule type" value="Genomic_DNA"/>
</dbReference>
<organism evidence="2 3">
    <name type="scientific">Portunus trituberculatus</name>
    <name type="common">Swimming crab</name>
    <name type="synonym">Neptunus trituberculatus</name>
    <dbReference type="NCBI Taxonomy" id="210409"/>
    <lineage>
        <taxon>Eukaryota</taxon>
        <taxon>Metazoa</taxon>
        <taxon>Ecdysozoa</taxon>
        <taxon>Arthropoda</taxon>
        <taxon>Crustacea</taxon>
        <taxon>Multicrustacea</taxon>
        <taxon>Malacostraca</taxon>
        <taxon>Eumalacostraca</taxon>
        <taxon>Eucarida</taxon>
        <taxon>Decapoda</taxon>
        <taxon>Pleocyemata</taxon>
        <taxon>Brachyura</taxon>
        <taxon>Eubrachyura</taxon>
        <taxon>Portunoidea</taxon>
        <taxon>Portunidae</taxon>
        <taxon>Portuninae</taxon>
        <taxon>Portunus</taxon>
    </lineage>
</organism>
<gene>
    <name evidence="2" type="ORF">E2C01_083006</name>
</gene>
<name>A0A5B7J0S7_PORTR</name>
<reference evidence="2 3" key="1">
    <citation type="submission" date="2019-05" db="EMBL/GenBank/DDBJ databases">
        <title>Another draft genome of Portunus trituberculatus and its Hox gene families provides insights of decapod evolution.</title>
        <authorList>
            <person name="Jeong J.-H."/>
            <person name="Song I."/>
            <person name="Kim S."/>
            <person name="Choi T."/>
            <person name="Kim D."/>
            <person name="Ryu S."/>
            <person name="Kim W."/>
        </authorList>
    </citation>
    <scope>NUCLEOTIDE SEQUENCE [LARGE SCALE GENOMIC DNA]</scope>
    <source>
        <tissue evidence="2">Muscle</tissue>
    </source>
</reference>
<comment type="caution">
    <text evidence="2">The sequence shown here is derived from an EMBL/GenBank/DDBJ whole genome shotgun (WGS) entry which is preliminary data.</text>
</comment>
<dbReference type="AlphaFoldDB" id="A0A5B7J0S7"/>
<keyword evidence="3" id="KW-1185">Reference proteome</keyword>
<evidence type="ECO:0000313" key="3">
    <source>
        <dbReference type="Proteomes" id="UP000324222"/>
    </source>
</evidence>
<sequence length="65" mass="7418">MSQSSSNLIGRLLSEPRSRASTKTLPSLHPIPVRGQVFCRLGTRHNTSSCIHWTRFHVTMEPFLR</sequence>
<protein>
    <submittedName>
        <fullName evidence="2">Uncharacterized protein</fullName>
    </submittedName>
</protein>
<proteinExistence type="predicted"/>
<feature type="region of interest" description="Disordered" evidence="1">
    <location>
        <begin position="1"/>
        <end position="28"/>
    </location>
</feature>
<evidence type="ECO:0000256" key="1">
    <source>
        <dbReference type="SAM" id="MobiDB-lite"/>
    </source>
</evidence>